<evidence type="ECO:0000313" key="12">
    <source>
        <dbReference type="Proteomes" id="UP000321621"/>
    </source>
</evidence>
<dbReference type="GO" id="GO:0000150">
    <property type="term" value="F:DNA strand exchange activity"/>
    <property type="evidence" value="ECO:0007669"/>
    <property type="project" value="InterPro"/>
</dbReference>
<evidence type="ECO:0000313" key="11">
    <source>
        <dbReference type="Proteomes" id="UP000266691"/>
    </source>
</evidence>
<dbReference type="GO" id="GO:0003677">
    <property type="term" value="F:DNA binding"/>
    <property type="evidence" value="ECO:0007669"/>
    <property type="project" value="UniProtKB-KW"/>
</dbReference>
<evidence type="ECO:0000259" key="7">
    <source>
        <dbReference type="PROSITE" id="PS51736"/>
    </source>
</evidence>
<evidence type="ECO:0000256" key="3">
    <source>
        <dbReference type="ARBA" id="ARBA00023172"/>
    </source>
</evidence>
<evidence type="ECO:0000256" key="2">
    <source>
        <dbReference type="ARBA" id="ARBA00023125"/>
    </source>
</evidence>
<keyword evidence="12" id="KW-1185">Reference proteome</keyword>
<dbReference type="InterPro" id="IPR025827">
    <property type="entry name" value="Zn_ribbon_recom_dom"/>
</dbReference>
<feature type="domain" description="Recombinase" evidence="8">
    <location>
        <begin position="158"/>
        <end position="268"/>
    </location>
</feature>
<dbReference type="Pfam" id="PF07508">
    <property type="entry name" value="Recombinase"/>
    <property type="match status" value="1"/>
</dbReference>
<keyword evidence="1" id="KW-0229">DNA integration</keyword>
<sequence length="532" mass="61647">MKIADLYIRVSTDEQADKGYSQRDQEERLRKYCEINHIQVRKAIYEDHSAKTFKRPSWTKLLGILRKSRGQSDLILFTKWDRFSRNAGDAYQMIGTLRRLGVEPQAVEQPLDLSIPENKMMLAFYLAAPEVENDRRALNVFHGMRRAKKEGRWMGTAPIGYVNKTNESGKKYIAPREVQSDIMKWAFKELAKNMFSTEQVWKMAKEKGLKCSKNNFWTAIRNPMYCGKIFIPKYKDEESQLVMGQHEPLISEALFYDVQDVLDGRKKVMRAKMKVDGHFPLRGFVICPDCGRMLTGSKSKGRSQYYYYYHCSGGCKFRHKAEDMNEKIVSEIGKYVYSIPKLNLFKEVITSVYKTKTRDRIGNIQQLKIRLQDENNKLSKARELLLCGDIEADDYRMMKADADKKINRLEAKLTSTITDTQNVEPLWDKAISNLSQLGYLYETGTITQKRKIIGSVFPENLTFDGFEYRTTRVNEAIKYITLIDKDLNGNKNGTNSSFLNLSHQVTSRGHSSNFLKEDIEIIIKESFHIRSA</sequence>
<dbReference type="PROSITE" id="PS51736">
    <property type="entry name" value="RECOMBINASES_3"/>
    <property type="match status" value="1"/>
</dbReference>
<gene>
    <name evidence="9" type="ORF">D2V05_16640</name>
    <name evidence="10" type="ORF">FQ017_16500</name>
</gene>
<dbReference type="InterPro" id="IPR038109">
    <property type="entry name" value="DNA_bind_recomb_sf"/>
</dbReference>
<feature type="domain" description="Resolvase/invertase-type recombinase catalytic" evidence="7">
    <location>
        <begin position="3"/>
        <end position="151"/>
    </location>
</feature>
<dbReference type="Pfam" id="PF00239">
    <property type="entry name" value="Resolvase"/>
    <property type="match status" value="1"/>
</dbReference>
<evidence type="ECO:0000256" key="6">
    <source>
        <dbReference type="SAM" id="Coils"/>
    </source>
</evidence>
<feature type="active site" description="O-(5'-phospho-DNA)-serine intermediate" evidence="4 5">
    <location>
        <position position="11"/>
    </location>
</feature>
<proteinExistence type="predicted"/>
<dbReference type="Pfam" id="PF13408">
    <property type="entry name" value="Zn_ribbon_recom"/>
    <property type="match status" value="1"/>
</dbReference>
<dbReference type="OrthoDB" id="9815006at2"/>
<evidence type="ECO:0000256" key="1">
    <source>
        <dbReference type="ARBA" id="ARBA00022908"/>
    </source>
</evidence>
<dbReference type="GO" id="GO:0015074">
    <property type="term" value="P:DNA integration"/>
    <property type="evidence" value="ECO:0007669"/>
    <property type="project" value="UniProtKB-KW"/>
</dbReference>
<dbReference type="CDD" id="cd00338">
    <property type="entry name" value="Ser_Recombinase"/>
    <property type="match status" value="1"/>
</dbReference>
<accession>A0A3A1NE86</accession>
<evidence type="ECO:0000313" key="10">
    <source>
        <dbReference type="EMBL" id="TXJ91455.1"/>
    </source>
</evidence>
<keyword evidence="6" id="KW-0175">Coiled coil</keyword>
<dbReference type="PANTHER" id="PTHR30461">
    <property type="entry name" value="DNA-INVERTASE FROM LAMBDOID PROPHAGE"/>
    <property type="match status" value="1"/>
</dbReference>
<dbReference type="PANTHER" id="PTHR30461:SF23">
    <property type="entry name" value="DNA RECOMBINASE-RELATED"/>
    <property type="match status" value="1"/>
</dbReference>
<dbReference type="Proteomes" id="UP000266691">
    <property type="component" value="Unassembled WGS sequence"/>
</dbReference>
<dbReference type="PROSITE" id="PS51737">
    <property type="entry name" value="RECOMBINASE_DNA_BIND"/>
    <property type="match status" value="1"/>
</dbReference>
<dbReference type="InterPro" id="IPR036162">
    <property type="entry name" value="Resolvase-like_N_sf"/>
</dbReference>
<reference evidence="9 11" key="1">
    <citation type="submission" date="2018-08" db="EMBL/GenBank/DDBJ databases">
        <title>Proposal of Muricauda 72 sp.nov. and Muricauda NH166 sp.nov., isolated from seawater.</title>
        <authorList>
            <person name="Cheng H."/>
            <person name="Wu Y.-H."/>
            <person name="Guo L.-L."/>
            <person name="Xu X.-W."/>
        </authorList>
    </citation>
    <scope>NUCLEOTIDE SEQUENCE [LARGE SCALE GENOMIC DNA]</scope>
    <source>
        <strain evidence="9 11">72</strain>
    </source>
</reference>
<dbReference type="InterPro" id="IPR011109">
    <property type="entry name" value="DNA_bind_recombinase_dom"/>
</dbReference>
<evidence type="ECO:0000313" key="9">
    <source>
        <dbReference type="EMBL" id="RIV42425.1"/>
    </source>
</evidence>
<evidence type="ECO:0000256" key="5">
    <source>
        <dbReference type="PROSITE-ProRule" id="PRU10137"/>
    </source>
</evidence>
<comment type="caution">
    <text evidence="9">The sequence shown here is derived from an EMBL/GenBank/DDBJ whole genome shotgun (WGS) entry which is preliminary data.</text>
</comment>
<dbReference type="InterPro" id="IPR050639">
    <property type="entry name" value="SSR_resolvase"/>
</dbReference>
<evidence type="ECO:0000256" key="4">
    <source>
        <dbReference type="PIRSR" id="PIRSR606118-50"/>
    </source>
</evidence>
<dbReference type="SUPFAM" id="SSF53041">
    <property type="entry name" value="Resolvase-like"/>
    <property type="match status" value="1"/>
</dbReference>
<dbReference type="Proteomes" id="UP000321621">
    <property type="component" value="Unassembled WGS sequence"/>
</dbReference>
<dbReference type="EMBL" id="VNWK01000035">
    <property type="protein sequence ID" value="TXJ91455.1"/>
    <property type="molecule type" value="Genomic_DNA"/>
</dbReference>
<evidence type="ECO:0000259" key="8">
    <source>
        <dbReference type="PROSITE" id="PS51737"/>
    </source>
</evidence>
<dbReference type="SMART" id="SM00857">
    <property type="entry name" value="Resolvase"/>
    <property type="match status" value="1"/>
</dbReference>
<dbReference type="Gene3D" id="3.90.1750.20">
    <property type="entry name" value="Putative Large Serine Recombinase, Chain B, Domain 2"/>
    <property type="match status" value="1"/>
</dbReference>
<keyword evidence="2" id="KW-0238">DNA-binding</keyword>
<dbReference type="InterPro" id="IPR006119">
    <property type="entry name" value="Resolv_N"/>
</dbReference>
<dbReference type="EMBL" id="QXFI01000035">
    <property type="protein sequence ID" value="RIV42425.1"/>
    <property type="molecule type" value="Genomic_DNA"/>
</dbReference>
<organism evidence="9 11">
    <name type="scientific">Flagellimonas pelagia</name>
    <dbReference type="NCBI Taxonomy" id="2306998"/>
    <lineage>
        <taxon>Bacteria</taxon>
        <taxon>Pseudomonadati</taxon>
        <taxon>Bacteroidota</taxon>
        <taxon>Flavobacteriia</taxon>
        <taxon>Flavobacteriales</taxon>
        <taxon>Flavobacteriaceae</taxon>
        <taxon>Flagellimonas</taxon>
    </lineage>
</organism>
<dbReference type="Gene3D" id="3.40.50.1390">
    <property type="entry name" value="Resolvase, N-terminal catalytic domain"/>
    <property type="match status" value="1"/>
</dbReference>
<protein>
    <submittedName>
        <fullName evidence="9">Recombinase family protein</fullName>
    </submittedName>
</protein>
<feature type="coiled-coil region" evidence="6">
    <location>
        <begin position="364"/>
        <end position="412"/>
    </location>
</feature>
<keyword evidence="3" id="KW-0233">DNA recombination</keyword>
<name>A0A3A1NE86_9FLAO</name>
<dbReference type="AlphaFoldDB" id="A0A3A1NE86"/>
<dbReference type="PROSITE" id="PS00397">
    <property type="entry name" value="RECOMBINASES_1"/>
    <property type="match status" value="1"/>
</dbReference>
<reference evidence="10 12" key="2">
    <citation type="submission" date="2019-07" db="EMBL/GenBank/DDBJ databases">
        <title>Draft genome of two Muricauda strains isolated from deep sea.</title>
        <authorList>
            <person name="Sun C."/>
        </authorList>
    </citation>
    <scope>NUCLEOTIDE SEQUENCE [LARGE SCALE GENOMIC DNA]</scope>
    <source>
        <strain evidence="10 12">72</strain>
    </source>
</reference>
<dbReference type="RefSeq" id="WP_119648668.1">
    <property type="nucleotide sequence ID" value="NZ_QXFI01000035.1"/>
</dbReference>
<dbReference type="InterPro" id="IPR006118">
    <property type="entry name" value="Recombinase_CS"/>
</dbReference>